<name>A0A1I0NEZ3_9BACT</name>
<evidence type="ECO:0000259" key="1">
    <source>
        <dbReference type="Pfam" id="PF07883"/>
    </source>
</evidence>
<organism evidence="2 3">
    <name type="scientific">Roseivirga pacifica</name>
    <dbReference type="NCBI Taxonomy" id="1267423"/>
    <lineage>
        <taxon>Bacteria</taxon>
        <taxon>Pseudomonadati</taxon>
        <taxon>Bacteroidota</taxon>
        <taxon>Cytophagia</taxon>
        <taxon>Cytophagales</taxon>
        <taxon>Roseivirgaceae</taxon>
        <taxon>Roseivirga</taxon>
    </lineage>
</organism>
<sequence>MPFVELSALEQRELIPGFKGRFIHTEKITIAYWNIAAGSILPEHSHQHEQVAAQVISGEFEMTLEGETKLLKAGDVAVIPSNVVHSGEAITDCQLMDVFAPVREDYK</sequence>
<dbReference type="Gene3D" id="2.60.120.10">
    <property type="entry name" value="Jelly Rolls"/>
    <property type="match status" value="1"/>
</dbReference>
<protein>
    <submittedName>
        <fullName evidence="2">Cupin domain-containing protein</fullName>
    </submittedName>
</protein>
<dbReference type="CDD" id="cd02238">
    <property type="entry name" value="cupin_KdgF"/>
    <property type="match status" value="1"/>
</dbReference>
<proteinExistence type="predicted"/>
<reference evidence="3" key="1">
    <citation type="submission" date="2016-10" db="EMBL/GenBank/DDBJ databases">
        <authorList>
            <person name="Varghese N."/>
            <person name="Submissions S."/>
        </authorList>
    </citation>
    <scope>NUCLEOTIDE SEQUENCE [LARGE SCALE GENOMIC DNA]</scope>
    <source>
        <strain evidence="3">CGMCC 1.12402</strain>
    </source>
</reference>
<dbReference type="InterPro" id="IPR014710">
    <property type="entry name" value="RmlC-like_jellyroll"/>
</dbReference>
<feature type="domain" description="Cupin type-2" evidence="1">
    <location>
        <begin position="32"/>
        <end position="99"/>
    </location>
</feature>
<dbReference type="GeneID" id="99985861"/>
<gene>
    <name evidence="2" type="ORF">SAMN05216290_1130</name>
</gene>
<evidence type="ECO:0000313" key="3">
    <source>
        <dbReference type="Proteomes" id="UP000199437"/>
    </source>
</evidence>
<dbReference type="STRING" id="1267423.SAMN05216290_1130"/>
<dbReference type="SUPFAM" id="SSF51182">
    <property type="entry name" value="RmlC-like cupins"/>
    <property type="match status" value="1"/>
</dbReference>
<dbReference type="InterPro" id="IPR013096">
    <property type="entry name" value="Cupin_2"/>
</dbReference>
<dbReference type="EMBL" id="FOIR01000001">
    <property type="protein sequence ID" value="SEV99576.1"/>
    <property type="molecule type" value="Genomic_DNA"/>
</dbReference>
<dbReference type="AlphaFoldDB" id="A0A1I0NEZ3"/>
<keyword evidence="3" id="KW-1185">Reference proteome</keyword>
<evidence type="ECO:0000313" key="2">
    <source>
        <dbReference type="EMBL" id="SEV99576.1"/>
    </source>
</evidence>
<dbReference type="Proteomes" id="UP000199437">
    <property type="component" value="Unassembled WGS sequence"/>
</dbReference>
<dbReference type="RefSeq" id="WP_090257534.1">
    <property type="nucleotide sequence ID" value="NZ_FOIR01000001.1"/>
</dbReference>
<dbReference type="PANTHER" id="PTHR40112">
    <property type="entry name" value="H2HPP ISOMERASE"/>
    <property type="match status" value="1"/>
</dbReference>
<dbReference type="OrthoDB" id="9811153at2"/>
<dbReference type="Pfam" id="PF07883">
    <property type="entry name" value="Cupin_2"/>
    <property type="match status" value="1"/>
</dbReference>
<accession>A0A1I0NEZ3</accession>
<dbReference type="PANTHER" id="PTHR40112:SF1">
    <property type="entry name" value="H2HPP ISOMERASE"/>
    <property type="match status" value="1"/>
</dbReference>
<dbReference type="InterPro" id="IPR011051">
    <property type="entry name" value="RmlC_Cupin_sf"/>
</dbReference>
<dbReference type="InterPro" id="IPR052535">
    <property type="entry name" value="Bacilysin_H2HPP_isomerase"/>
</dbReference>